<keyword evidence="3" id="KW-1185">Reference proteome</keyword>
<dbReference type="Proteomes" id="UP000469385">
    <property type="component" value="Unassembled WGS sequence"/>
</dbReference>
<feature type="region of interest" description="Disordered" evidence="1">
    <location>
        <begin position="62"/>
        <end position="100"/>
    </location>
</feature>
<evidence type="ECO:0000313" key="2">
    <source>
        <dbReference type="EMBL" id="MVQ32660.1"/>
    </source>
</evidence>
<organism evidence="2 3">
    <name type="scientific">Ramlibacter pinisoli</name>
    <dbReference type="NCBI Taxonomy" id="2682844"/>
    <lineage>
        <taxon>Bacteria</taxon>
        <taxon>Pseudomonadati</taxon>
        <taxon>Pseudomonadota</taxon>
        <taxon>Betaproteobacteria</taxon>
        <taxon>Burkholderiales</taxon>
        <taxon>Comamonadaceae</taxon>
        <taxon>Ramlibacter</taxon>
    </lineage>
</organism>
<name>A0A6N8J2X8_9BURK</name>
<feature type="compositionally biased region" description="Basic and acidic residues" evidence="1">
    <location>
        <begin position="1"/>
        <end position="11"/>
    </location>
</feature>
<evidence type="ECO:0000256" key="1">
    <source>
        <dbReference type="SAM" id="MobiDB-lite"/>
    </source>
</evidence>
<feature type="region of interest" description="Disordered" evidence="1">
    <location>
        <begin position="1"/>
        <end position="23"/>
    </location>
</feature>
<evidence type="ECO:0000313" key="3">
    <source>
        <dbReference type="Proteomes" id="UP000469385"/>
    </source>
</evidence>
<feature type="compositionally biased region" description="Pro residues" evidence="1">
    <location>
        <begin position="86"/>
        <end position="98"/>
    </location>
</feature>
<feature type="compositionally biased region" description="Acidic residues" evidence="1">
    <location>
        <begin position="69"/>
        <end position="85"/>
    </location>
</feature>
<accession>A0A6N8J2X8</accession>
<dbReference type="EMBL" id="WSEL01000009">
    <property type="protein sequence ID" value="MVQ32660.1"/>
    <property type="molecule type" value="Genomic_DNA"/>
</dbReference>
<dbReference type="RefSeq" id="WP_157400592.1">
    <property type="nucleotide sequence ID" value="NZ_WSEL01000009.1"/>
</dbReference>
<sequence length="194" mass="19497">MPADAVGERVDPAASDGAAPAVEGLRPVVVSAGPPAEPEADEPIVLLLPALLALVPPEELPTDGAVLAEPDDPMPAEPMPEDPIPDEPMPGEPAPAAPDEPMAVLPRFMQGAVALEPASELPGVVVPGELPMEPEPMPGLPLVPDPMPGPALEPPLAPGVCADTSPAVASATAATRAARGVGWKVMARSPFMGS</sequence>
<gene>
    <name evidence="2" type="ORF">GON04_24605</name>
</gene>
<reference evidence="2 3" key="1">
    <citation type="submission" date="2019-12" db="EMBL/GenBank/DDBJ databases">
        <authorList>
            <person name="Huq M.A."/>
        </authorList>
    </citation>
    <scope>NUCLEOTIDE SEQUENCE [LARGE SCALE GENOMIC DNA]</scope>
    <source>
        <strain evidence="2 3">MAH-25</strain>
    </source>
</reference>
<dbReference type="AlphaFoldDB" id="A0A6N8J2X8"/>
<protein>
    <submittedName>
        <fullName evidence="2">Uncharacterized protein</fullName>
    </submittedName>
</protein>
<comment type="caution">
    <text evidence="2">The sequence shown here is derived from an EMBL/GenBank/DDBJ whole genome shotgun (WGS) entry which is preliminary data.</text>
</comment>
<proteinExistence type="predicted"/>